<dbReference type="Pfam" id="PF07914">
    <property type="entry name" value="DUF1679"/>
    <property type="match status" value="1"/>
</dbReference>
<dbReference type="SMART" id="SM00587">
    <property type="entry name" value="CHK"/>
    <property type="match status" value="1"/>
</dbReference>
<dbReference type="InterPro" id="IPR052961">
    <property type="entry name" value="Oxido-Kinase-like_Enzymes"/>
</dbReference>
<evidence type="ECO:0000259" key="1">
    <source>
        <dbReference type="SMART" id="SM00587"/>
    </source>
</evidence>
<dbReference type="InterPro" id="IPR011009">
    <property type="entry name" value="Kinase-like_dom_sf"/>
</dbReference>
<accession>A0AA39HM95</accession>
<comment type="caution">
    <text evidence="2">The sequence shown here is derived from an EMBL/GenBank/DDBJ whole genome shotgun (WGS) entry which is preliminary data.</text>
</comment>
<sequence>MATVADSSFTVEWLLNCLAEKDEEYKKFREQSEVEKVDAADISGGQGFGSNVYRCELTFKNGQIYTVILKVPRSDKVEEEAQHHDENDIAIAHNVHNRECYFYENFASSIQIPLAKVYATREWHGKEDGCLLMENLSGIAKTAKLQDGFGKEEILTIAGYLAKLQAFFLCHSNEEWKEKQKANMFNTVHASRFFVDILDAYEKSHPDSHVEAVSFLRAVLNNQRALDYAMYDHAKETGLPVAFVHGDLWTHNIMWKVDGDGQMTKEVKAILDWQMIHSGSPTFDLARFLAISVDPEIRRKVEIDTLTHFYNTLVSELKNRGKAVDIKLEQIIEAYRVNFVHQSLHIVGLVDFFPDIKEVLEKRADAALEDVQKFKNELPAEVSKVLGAE</sequence>
<dbReference type="EMBL" id="JAUCMV010000003">
    <property type="protein sequence ID" value="KAK0408471.1"/>
    <property type="molecule type" value="Genomic_DNA"/>
</dbReference>
<protein>
    <recommendedName>
        <fullName evidence="1">CHK kinase-like domain-containing protein</fullName>
    </recommendedName>
</protein>
<reference evidence="2" key="1">
    <citation type="submission" date="2023-06" db="EMBL/GenBank/DDBJ databases">
        <title>Genomic analysis of the entomopathogenic nematode Steinernema hermaphroditum.</title>
        <authorList>
            <person name="Schwarz E.M."/>
            <person name="Heppert J.K."/>
            <person name="Baniya A."/>
            <person name="Schwartz H.T."/>
            <person name="Tan C.-H."/>
            <person name="Antoshechkin I."/>
            <person name="Sternberg P.W."/>
            <person name="Goodrich-Blair H."/>
            <person name="Dillman A.R."/>
        </authorList>
    </citation>
    <scope>NUCLEOTIDE SEQUENCE</scope>
    <source>
        <strain evidence="2">PS9179</strain>
        <tissue evidence="2">Whole animal</tissue>
    </source>
</reference>
<keyword evidence="3" id="KW-1185">Reference proteome</keyword>
<gene>
    <name evidence="2" type="ORF">QR680_003978</name>
</gene>
<dbReference type="PANTHER" id="PTHR23020:SF41">
    <property type="entry name" value="AMINOGLYCOSIDE PHOSPHOTRANSFERASE DOMAIN-CONTAINING PROTEIN"/>
    <property type="match status" value="1"/>
</dbReference>
<organism evidence="2 3">
    <name type="scientific">Steinernema hermaphroditum</name>
    <dbReference type="NCBI Taxonomy" id="289476"/>
    <lineage>
        <taxon>Eukaryota</taxon>
        <taxon>Metazoa</taxon>
        <taxon>Ecdysozoa</taxon>
        <taxon>Nematoda</taxon>
        <taxon>Chromadorea</taxon>
        <taxon>Rhabditida</taxon>
        <taxon>Tylenchina</taxon>
        <taxon>Panagrolaimomorpha</taxon>
        <taxon>Strongyloidoidea</taxon>
        <taxon>Steinernematidae</taxon>
        <taxon>Steinernema</taxon>
    </lineage>
</organism>
<evidence type="ECO:0000313" key="2">
    <source>
        <dbReference type="EMBL" id="KAK0408471.1"/>
    </source>
</evidence>
<dbReference type="Proteomes" id="UP001175271">
    <property type="component" value="Unassembled WGS sequence"/>
</dbReference>
<name>A0AA39HM95_9BILA</name>
<dbReference type="InterPro" id="IPR015897">
    <property type="entry name" value="CHK_kinase-like"/>
</dbReference>
<dbReference type="InterPro" id="IPR012877">
    <property type="entry name" value="Dhs-27"/>
</dbReference>
<proteinExistence type="predicted"/>
<evidence type="ECO:0000313" key="3">
    <source>
        <dbReference type="Proteomes" id="UP001175271"/>
    </source>
</evidence>
<feature type="domain" description="CHK kinase-like" evidence="1">
    <location>
        <begin position="131"/>
        <end position="319"/>
    </location>
</feature>
<dbReference type="SUPFAM" id="SSF56112">
    <property type="entry name" value="Protein kinase-like (PK-like)"/>
    <property type="match status" value="1"/>
</dbReference>
<dbReference type="PANTHER" id="PTHR23020">
    <property type="entry name" value="UNCHARACTERIZED NUCLEAR HORMONE RECEPTOR-RELATED"/>
    <property type="match status" value="1"/>
</dbReference>
<dbReference type="AlphaFoldDB" id="A0AA39HM95"/>
<dbReference type="Gene3D" id="3.90.1200.10">
    <property type="match status" value="1"/>
</dbReference>